<feature type="active site" evidence="4">
    <location>
        <position position="14"/>
    </location>
</feature>
<gene>
    <name evidence="7" type="ordered locus">Cwoe_0189</name>
</gene>
<dbReference type="Proteomes" id="UP000008229">
    <property type="component" value="Chromosome"/>
</dbReference>
<comment type="similarity">
    <text evidence="1">Belongs to the asparaginase 1 family.</text>
</comment>
<name>D3F547_CONWI</name>
<dbReference type="Pfam" id="PF17763">
    <property type="entry name" value="Asparaginase_C"/>
    <property type="match status" value="1"/>
</dbReference>
<reference evidence="8" key="2">
    <citation type="submission" date="2010-01" db="EMBL/GenBank/DDBJ databases">
        <title>The complete genome of Conexibacter woesei DSM 14684.</title>
        <authorList>
            <consortium name="US DOE Joint Genome Institute (JGI-PGF)"/>
            <person name="Lucas S."/>
            <person name="Copeland A."/>
            <person name="Lapidus A."/>
            <person name="Glavina del Rio T."/>
            <person name="Dalin E."/>
            <person name="Tice H."/>
            <person name="Bruce D."/>
            <person name="Goodwin L."/>
            <person name="Pitluck S."/>
            <person name="Kyrpides N."/>
            <person name="Mavromatis K."/>
            <person name="Ivanova N."/>
            <person name="Mikhailova N."/>
            <person name="Chertkov O."/>
            <person name="Brettin T."/>
            <person name="Detter J.C."/>
            <person name="Han C."/>
            <person name="Larimer F."/>
            <person name="Land M."/>
            <person name="Hauser L."/>
            <person name="Markowitz V."/>
            <person name="Cheng J.-F."/>
            <person name="Hugenholtz P."/>
            <person name="Woyke T."/>
            <person name="Wu D."/>
            <person name="Pukall R."/>
            <person name="Steenblock K."/>
            <person name="Schneider S."/>
            <person name="Klenk H.-P."/>
            <person name="Eisen J.A."/>
        </authorList>
    </citation>
    <scope>NUCLEOTIDE SEQUENCE [LARGE SCALE GENOMIC DNA]</scope>
    <source>
        <strain evidence="8">DSM 14684 / CIP 108061 / JCM 11494 / NBRC 100937 / ID131577</strain>
    </source>
</reference>
<protein>
    <recommendedName>
        <fullName evidence="2">asparaginase</fullName>
        <ecNumber evidence="2">3.5.1.1</ecNumber>
    </recommendedName>
</protein>
<dbReference type="SUPFAM" id="SSF53774">
    <property type="entry name" value="Glutaminase/Asparaginase"/>
    <property type="match status" value="1"/>
</dbReference>
<dbReference type="AlphaFoldDB" id="D3F547"/>
<dbReference type="PROSITE" id="PS00144">
    <property type="entry name" value="ASN_GLN_ASE_1"/>
    <property type="match status" value="1"/>
</dbReference>
<evidence type="ECO:0000256" key="2">
    <source>
        <dbReference type="ARBA" id="ARBA00012920"/>
    </source>
</evidence>
<dbReference type="InterPro" id="IPR037152">
    <property type="entry name" value="L-asparaginase_N_sf"/>
</dbReference>
<feature type="domain" description="L-asparaginase N-terminal" evidence="5">
    <location>
        <begin position="6"/>
        <end position="199"/>
    </location>
</feature>
<dbReference type="SMART" id="SM00870">
    <property type="entry name" value="Asparaginase"/>
    <property type="match status" value="1"/>
</dbReference>
<dbReference type="eggNOG" id="COG0252">
    <property type="taxonomic scope" value="Bacteria"/>
</dbReference>
<evidence type="ECO:0000313" key="8">
    <source>
        <dbReference type="Proteomes" id="UP000008229"/>
    </source>
</evidence>
<dbReference type="EMBL" id="CP001854">
    <property type="protein sequence ID" value="ADB48625.1"/>
    <property type="molecule type" value="Genomic_DNA"/>
</dbReference>
<dbReference type="SFLD" id="SFLDS00057">
    <property type="entry name" value="Glutaminase/Asparaginase"/>
    <property type="match status" value="1"/>
</dbReference>
<dbReference type="STRING" id="469383.Cwoe_0189"/>
<dbReference type="InterPro" id="IPR040919">
    <property type="entry name" value="Asparaginase_C"/>
</dbReference>
<dbReference type="PROSITE" id="PS51732">
    <property type="entry name" value="ASN_GLN_ASE_3"/>
    <property type="match status" value="1"/>
</dbReference>
<dbReference type="RefSeq" id="WP_012931678.1">
    <property type="nucleotide sequence ID" value="NC_013739.1"/>
</dbReference>
<dbReference type="GO" id="GO:0006520">
    <property type="term" value="P:amino acid metabolic process"/>
    <property type="evidence" value="ECO:0007669"/>
    <property type="project" value="InterPro"/>
</dbReference>
<dbReference type="PIRSF" id="PIRSF001220">
    <property type="entry name" value="L-ASNase_gatD"/>
    <property type="match status" value="1"/>
</dbReference>
<dbReference type="KEGG" id="cwo:Cwoe_0189"/>
<dbReference type="InterPro" id="IPR027474">
    <property type="entry name" value="L-asparaginase_N"/>
</dbReference>
<dbReference type="InterPro" id="IPR036152">
    <property type="entry name" value="Asp/glu_Ase-like_sf"/>
</dbReference>
<sequence>MPDKTLLMLTTGGTIAGNVARDDGDPEEHIDNEALATVIEPTAARLEETWGVRVRLESQRIDDVDSSDILPSHWIALVDAIQEKYDDYDGFIVTHGTNTMGYTCAALSFALNNLNKPVVVTGSQVPFGWPGSDALMNLDNALRVATYPYDGGIRGVVCVFGSHIITGTRAKKATEFDLDAFTSFSAAGLGRIGRIIYMNDEHLKRHHAYLARGGTQPALLARDLAVSNGFDTRILSFTEFPGMLPDLFQAALEGLVERDEPLIRGVVFRAFGAGDVSTHLHPCFEYLKSKEVPVVVTTQAPNGNSNFRVNDPGKELATRELAIPAHDMSIEAITTKLAWLLARGTSYAKMPAAMHEDLHGEISVFPDRR</sequence>
<dbReference type="CDD" id="cd08963">
    <property type="entry name" value="L-asparaginase_I"/>
    <property type="match status" value="1"/>
</dbReference>
<dbReference type="InterPro" id="IPR027473">
    <property type="entry name" value="L-asparaginase_C"/>
</dbReference>
<accession>D3F547</accession>
<feature type="active site" description="O-isoaspartyl threonine intermediate" evidence="3">
    <location>
        <position position="14"/>
    </location>
</feature>
<dbReference type="InterPro" id="IPR006034">
    <property type="entry name" value="Asparaginase/glutaminase-like"/>
</dbReference>
<organism evidence="7 8">
    <name type="scientific">Conexibacter woesei (strain DSM 14684 / CCUG 47730 / CIP 108061 / JCM 11494 / NBRC 100937 / ID131577)</name>
    <dbReference type="NCBI Taxonomy" id="469383"/>
    <lineage>
        <taxon>Bacteria</taxon>
        <taxon>Bacillati</taxon>
        <taxon>Actinomycetota</taxon>
        <taxon>Thermoleophilia</taxon>
        <taxon>Solirubrobacterales</taxon>
        <taxon>Conexibacteraceae</taxon>
        <taxon>Conexibacter</taxon>
    </lineage>
</organism>
<dbReference type="Gene3D" id="3.40.50.40">
    <property type="match status" value="1"/>
</dbReference>
<proteinExistence type="inferred from homology"/>
<dbReference type="Gene3D" id="3.40.50.1170">
    <property type="entry name" value="L-asparaginase, N-terminal domain"/>
    <property type="match status" value="1"/>
</dbReference>
<evidence type="ECO:0000313" key="7">
    <source>
        <dbReference type="EMBL" id="ADB48625.1"/>
    </source>
</evidence>
<dbReference type="PIRSF" id="PIRSF500176">
    <property type="entry name" value="L_ASNase"/>
    <property type="match status" value="1"/>
</dbReference>
<dbReference type="HOGENOM" id="CLU_019134_2_3_11"/>
<reference evidence="7 8" key="1">
    <citation type="journal article" date="2010" name="Stand. Genomic Sci.">
        <title>Complete genome sequence of Conexibacter woesei type strain (ID131577).</title>
        <authorList>
            <person name="Pukall R."/>
            <person name="Lapidus A."/>
            <person name="Glavina Del Rio T."/>
            <person name="Copeland A."/>
            <person name="Tice H."/>
            <person name="Cheng J.-F."/>
            <person name="Lucas S."/>
            <person name="Chen F."/>
            <person name="Nolan M."/>
            <person name="Bruce D."/>
            <person name="Goodwin L."/>
            <person name="Pitluck S."/>
            <person name="Mavromatis K."/>
            <person name="Ivanova N."/>
            <person name="Ovchinnikova G."/>
            <person name="Pati A."/>
            <person name="Chen A."/>
            <person name="Palaniappan K."/>
            <person name="Land M."/>
            <person name="Hauser L."/>
            <person name="Chang Y.-J."/>
            <person name="Jeffries C.D."/>
            <person name="Chain P."/>
            <person name="Meincke L."/>
            <person name="Sims D."/>
            <person name="Brettin T."/>
            <person name="Detter J.C."/>
            <person name="Rohde M."/>
            <person name="Goeker M."/>
            <person name="Bristow J."/>
            <person name="Eisen J.A."/>
            <person name="Markowitz V."/>
            <person name="Kyrpides N.C."/>
            <person name="Klenk H.-P."/>
            <person name="Hugenholtz P."/>
        </authorList>
    </citation>
    <scope>NUCLEOTIDE SEQUENCE [LARGE SCALE GENOMIC DNA]</scope>
    <source>
        <strain evidence="8">DSM 14684 / CIP 108061 / JCM 11494 / NBRC 100937 / ID131577</strain>
    </source>
</reference>
<dbReference type="PANTHER" id="PTHR11707:SF28">
    <property type="entry name" value="60 KDA LYSOPHOSPHOLIPASE"/>
    <property type="match status" value="1"/>
</dbReference>
<dbReference type="PANTHER" id="PTHR11707">
    <property type="entry name" value="L-ASPARAGINASE"/>
    <property type="match status" value="1"/>
</dbReference>
<dbReference type="Pfam" id="PF00710">
    <property type="entry name" value="Asparaginase"/>
    <property type="match status" value="1"/>
</dbReference>
<keyword evidence="8" id="KW-1185">Reference proteome</keyword>
<evidence type="ECO:0000259" key="5">
    <source>
        <dbReference type="Pfam" id="PF00710"/>
    </source>
</evidence>
<dbReference type="GO" id="GO:0004067">
    <property type="term" value="F:asparaginase activity"/>
    <property type="evidence" value="ECO:0007669"/>
    <property type="project" value="UniProtKB-UniRule"/>
</dbReference>
<dbReference type="OrthoDB" id="9788068at2"/>
<dbReference type="InterPro" id="IPR041725">
    <property type="entry name" value="L-asparaginase_I"/>
</dbReference>
<evidence type="ECO:0000256" key="1">
    <source>
        <dbReference type="ARBA" id="ARBA00010518"/>
    </source>
</evidence>
<evidence type="ECO:0000259" key="6">
    <source>
        <dbReference type="Pfam" id="PF17763"/>
    </source>
</evidence>
<dbReference type="PRINTS" id="PR00139">
    <property type="entry name" value="ASNGLNASE"/>
</dbReference>
<dbReference type="EC" id="3.5.1.1" evidence="2"/>
<evidence type="ECO:0000256" key="3">
    <source>
        <dbReference type="PIRSR" id="PIRSR001220-1"/>
    </source>
</evidence>
<evidence type="ECO:0000256" key="4">
    <source>
        <dbReference type="PROSITE-ProRule" id="PRU10099"/>
    </source>
</evidence>
<dbReference type="InterPro" id="IPR020827">
    <property type="entry name" value="Asparaginase/glutaminase_AS1"/>
</dbReference>
<feature type="domain" description="Asparaginase/glutaminase C-terminal" evidence="6">
    <location>
        <begin position="238"/>
        <end position="353"/>
    </location>
</feature>